<comment type="similarity">
    <text evidence="1">Belongs to the short-chain dehydrogenases/reductases (SDR) family.</text>
</comment>
<comment type="caution">
    <text evidence="4">The sequence shown here is derived from an EMBL/GenBank/DDBJ whole genome shotgun (WGS) entry which is preliminary data.</text>
</comment>
<evidence type="ECO:0000256" key="1">
    <source>
        <dbReference type="ARBA" id="ARBA00006484"/>
    </source>
</evidence>
<evidence type="ECO:0000256" key="2">
    <source>
        <dbReference type="ARBA" id="ARBA00022857"/>
    </source>
</evidence>
<dbReference type="OrthoDB" id="191139at2759"/>
<dbReference type="PANTHER" id="PTHR24320">
    <property type="entry name" value="RETINOL DEHYDROGENASE"/>
    <property type="match status" value="1"/>
</dbReference>
<keyword evidence="5" id="KW-1185">Reference proteome</keyword>
<dbReference type="SUPFAM" id="SSF51735">
    <property type="entry name" value="NAD(P)-binding Rossmann-fold domains"/>
    <property type="match status" value="1"/>
</dbReference>
<dbReference type="InterPro" id="IPR002347">
    <property type="entry name" value="SDR_fam"/>
</dbReference>
<accession>A0A9W8RXU3</accession>
<reference evidence="4" key="1">
    <citation type="submission" date="2022-09" db="EMBL/GenBank/DDBJ databases">
        <title>Fusarium specimens isolated from Avocado Roots.</title>
        <authorList>
            <person name="Stajich J."/>
            <person name="Roper C."/>
            <person name="Heimlech-Rivalta G."/>
        </authorList>
    </citation>
    <scope>NUCLEOTIDE SEQUENCE</scope>
    <source>
        <strain evidence="4">CF00136</strain>
    </source>
</reference>
<dbReference type="InterPro" id="IPR036291">
    <property type="entry name" value="NAD(P)-bd_dom_sf"/>
</dbReference>
<evidence type="ECO:0008006" key="6">
    <source>
        <dbReference type="Google" id="ProtNLM"/>
    </source>
</evidence>
<proteinExistence type="inferred from homology"/>
<dbReference type="PROSITE" id="PS00061">
    <property type="entry name" value="ADH_SHORT"/>
    <property type="match status" value="1"/>
</dbReference>
<keyword evidence="2" id="KW-0521">NADP</keyword>
<dbReference type="AlphaFoldDB" id="A0A9W8RXU3"/>
<name>A0A9W8RXU3_9HYPO</name>
<dbReference type="PRINTS" id="PR00081">
    <property type="entry name" value="GDHRDH"/>
</dbReference>
<evidence type="ECO:0000313" key="5">
    <source>
        <dbReference type="Proteomes" id="UP001152049"/>
    </source>
</evidence>
<evidence type="ECO:0000313" key="4">
    <source>
        <dbReference type="EMBL" id="KAJ4260476.1"/>
    </source>
</evidence>
<dbReference type="Proteomes" id="UP001152049">
    <property type="component" value="Unassembled WGS sequence"/>
</dbReference>
<dbReference type="EMBL" id="JAOQAZ010000013">
    <property type="protein sequence ID" value="KAJ4260476.1"/>
    <property type="molecule type" value="Genomic_DNA"/>
</dbReference>
<dbReference type="InterPro" id="IPR020904">
    <property type="entry name" value="Sc_DH/Rdtase_CS"/>
</dbReference>
<keyword evidence="3" id="KW-0560">Oxidoreductase</keyword>
<sequence length="332" mass="36236">MTFRALYTQLFPPEPPLTEKNVPSQLGKVFIVTGGNSGVGFELCKILYTTGATVYLTSRSEERGRRAIQNITSIEPPPKHPGVLKFLHLDLNDLNSVKAAAATFAAQETKLHVLWNNAGTGGYGVSQGARTAQGLEAMVGMHCVATLLFTTLLIPQLRIAAAELSSSARVVWTSSIVTDQGSPANGIDFDTLSSGTPDRVLNYAVSKAGSWMLSREMARRYGAEGIISVAQNPGNVKGGSYDGTPAATMWFLNRFLLHPSTYGAYTELYAGLSPEVTTDVNGTYIIPWGRIRRDDECPRKDVIRAMLPEKDGGLEYGRKLWDWCEQQWAPFV</sequence>
<protein>
    <recommendedName>
        <fullName evidence="6">Oxidoreductase</fullName>
    </recommendedName>
</protein>
<dbReference type="Gene3D" id="3.40.50.720">
    <property type="entry name" value="NAD(P)-binding Rossmann-like Domain"/>
    <property type="match status" value="1"/>
</dbReference>
<dbReference type="PANTHER" id="PTHR24320:SF236">
    <property type="entry name" value="SHORT-CHAIN DEHYDROGENASE-RELATED"/>
    <property type="match status" value="1"/>
</dbReference>
<gene>
    <name evidence="4" type="ORF">NW762_007217</name>
</gene>
<organism evidence="4 5">
    <name type="scientific">Fusarium torreyae</name>
    <dbReference type="NCBI Taxonomy" id="1237075"/>
    <lineage>
        <taxon>Eukaryota</taxon>
        <taxon>Fungi</taxon>
        <taxon>Dikarya</taxon>
        <taxon>Ascomycota</taxon>
        <taxon>Pezizomycotina</taxon>
        <taxon>Sordariomycetes</taxon>
        <taxon>Hypocreomycetidae</taxon>
        <taxon>Hypocreales</taxon>
        <taxon>Nectriaceae</taxon>
        <taxon>Fusarium</taxon>
    </lineage>
</organism>
<dbReference type="Pfam" id="PF00106">
    <property type="entry name" value="adh_short"/>
    <property type="match status" value="1"/>
</dbReference>
<dbReference type="GO" id="GO:0016491">
    <property type="term" value="F:oxidoreductase activity"/>
    <property type="evidence" value="ECO:0007669"/>
    <property type="project" value="UniProtKB-KW"/>
</dbReference>
<evidence type="ECO:0000256" key="3">
    <source>
        <dbReference type="ARBA" id="ARBA00023002"/>
    </source>
</evidence>